<dbReference type="InterPro" id="IPR017853">
    <property type="entry name" value="GH"/>
</dbReference>
<gene>
    <name evidence="3" type="ORF">AMATHDRAFT_188471</name>
</gene>
<dbReference type="PANTHER" id="PTHR36183:SF2">
    <property type="entry name" value="BETA-GLUCURONIDASE C-TERMINAL DOMAIN-CONTAINING PROTEIN"/>
    <property type="match status" value="1"/>
</dbReference>
<protein>
    <submittedName>
        <fullName evidence="3">Glycoside hydrolase family 79 protein</fullName>
    </submittedName>
</protein>
<dbReference type="EMBL" id="KZ301976">
    <property type="protein sequence ID" value="PFH52890.1"/>
    <property type="molecule type" value="Genomic_DNA"/>
</dbReference>
<dbReference type="Gene3D" id="3.20.20.80">
    <property type="entry name" value="Glycosidases"/>
    <property type="match status" value="1"/>
</dbReference>
<keyword evidence="3" id="KW-0378">Hydrolase</keyword>
<organism evidence="3 4">
    <name type="scientific">Amanita thiersii Skay4041</name>
    <dbReference type="NCBI Taxonomy" id="703135"/>
    <lineage>
        <taxon>Eukaryota</taxon>
        <taxon>Fungi</taxon>
        <taxon>Dikarya</taxon>
        <taxon>Basidiomycota</taxon>
        <taxon>Agaricomycotina</taxon>
        <taxon>Agaricomycetes</taxon>
        <taxon>Agaricomycetidae</taxon>
        <taxon>Agaricales</taxon>
        <taxon>Pluteineae</taxon>
        <taxon>Amanitaceae</taxon>
        <taxon>Amanita</taxon>
    </lineage>
</organism>
<evidence type="ECO:0000256" key="1">
    <source>
        <dbReference type="SAM" id="SignalP"/>
    </source>
</evidence>
<dbReference type="OrthoDB" id="2796951at2759"/>
<sequence>MLTALLYSLLSGVSFVSICSALDVSIPSFAPADAVDVSPTLLSLSIEQDRWTDWVGTSKRNDFLFNVLNNLKERTGSSPHIRIGANSEDHTIFDPNVQFSEATFPDPSATVPYPEAVSVKVGDGYYQVTQFLPSNTHVIWGVNLGQNNLSAAVSEAQSIAAAFASDAIKQAGIVLDAIEIGNEADLYRNNGARPANYNATQYVADWNLFAPNVSTAGGVSKTSHTKFWIGGFAGSSHSSSGFSPQAIFSNGILDSNSAQLISTFSQHHYSGSFCNGNGALLQDLMTKSSIRGNLTIFLPDITATRMQGLDYVLGETNSFSCHGSPGVSNTAGGALWTLDYTLFAASLGISRIFFHEGIGYKYNLIQPITLTRSILDGSSLPDPLLAHVQPQYYAAIIISEAIGERGGVRMVEININNPEIVGYAFFEGHKLIRAVLIHLKAYLKGDTERPSIHLQLNLGGKVHHKIQVKRLNIGHADDDSGLSWGGRTFETQTGLAEGPISVEELKIGDGLDLRATEAALLSFED</sequence>
<evidence type="ECO:0000313" key="3">
    <source>
        <dbReference type="EMBL" id="PFH52890.1"/>
    </source>
</evidence>
<dbReference type="SUPFAM" id="SSF51445">
    <property type="entry name" value="(Trans)glycosidases"/>
    <property type="match status" value="1"/>
</dbReference>
<feature type="signal peptide" evidence="1">
    <location>
        <begin position="1"/>
        <end position="21"/>
    </location>
</feature>
<dbReference type="GO" id="GO:0016787">
    <property type="term" value="F:hydrolase activity"/>
    <property type="evidence" value="ECO:0007669"/>
    <property type="project" value="UniProtKB-KW"/>
</dbReference>
<feature type="chain" id="PRO_5012134397" evidence="1">
    <location>
        <begin position="22"/>
        <end position="525"/>
    </location>
</feature>
<evidence type="ECO:0000259" key="2">
    <source>
        <dbReference type="Pfam" id="PF16862"/>
    </source>
</evidence>
<accession>A0A2A9NY88</accession>
<dbReference type="AlphaFoldDB" id="A0A2A9NY88"/>
<dbReference type="PANTHER" id="PTHR36183">
    <property type="entry name" value="BETA-GLUCURONIDASE"/>
    <property type="match status" value="1"/>
</dbReference>
<feature type="domain" description="Beta-glucuronidase C-terminal" evidence="2">
    <location>
        <begin position="422"/>
        <end position="520"/>
    </location>
</feature>
<proteinExistence type="predicted"/>
<keyword evidence="4" id="KW-1185">Reference proteome</keyword>
<dbReference type="InterPro" id="IPR031728">
    <property type="entry name" value="GlcAase_C"/>
</dbReference>
<reference evidence="3 4" key="1">
    <citation type="submission" date="2014-02" db="EMBL/GenBank/DDBJ databases">
        <title>Transposable element dynamics among asymbiotic and ectomycorrhizal Amanita fungi.</title>
        <authorList>
            <consortium name="DOE Joint Genome Institute"/>
            <person name="Hess J."/>
            <person name="Skrede I."/>
            <person name="Wolfe B."/>
            <person name="LaButti K."/>
            <person name="Ohm R.A."/>
            <person name="Grigoriev I.V."/>
            <person name="Pringle A."/>
        </authorList>
    </citation>
    <scope>NUCLEOTIDE SEQUENCE [LARGE SCALE GENOMIC DNA]</scope>
    <source>
        <strain evidence="3 4">SKay4041</strain>
    </source>
</reference>
<dbReference type="Proteomes" id="UP000242287">
    <property type="component" value="Unassembled WGS sequence"/>
</dbReference>
<dbReference type="InterPro" id="IPR052974">
    <property type="entry name" value="GH79_Enzymes"/>
</dbReference>
<evidence type="ECO:0000313" key="4">
    <source>
        <dbReference type="Proteomes" id="UP000242287"/>
    </source>
</evidence>
<keyword evidence="1" id="KW-0732">Signal</keyword>
<name>A0A2A9NY88_9AGAR</name>
<dbReference type="Pfam" id="PF16862">
    <property type="entry name" value="Glyco_hydro_79C"/>
    <property type="match status" value="1"/>
</dbReference>